<evidence type="ECO:0000256" key="12">
    <source>
        <dbReference type="ARBA" id="ARBA00022917"/>
    </source>
</evidence>
<evidence type="ECO:0000256" key="8">
    <source>
        <dbReference type="ARBA" id="ARBA00022741"/>
    </source>
</evidence>
<proteinExistence type="inferred from homology"/>
<dbReference type="PANTHER" id="PTHR10947">
    <property type="entry name" value="PHENYLALANYL-TRNA SYNTHETASE BETA CHAIN AND LEUCINE-RICH REPEAT-CONTAINING PROTEIN 47"/>
    <property type="match status" value="1"/>
</dbReference>
<dbReference type="Gene3D" id="3.30.70.380">
    <property type="entry name" value="Ferrodoxin-fold anticodon-binding domain"/>
    <property type="match status" value="1"/>
</dbReference>
<dbReference type="InterPro" id="IPR045060">
    <property type="entry name" value="Phe-tRNA-ligase_IIc_bsu"/>
</dbReference>
<dbReference type="InterPro" id="IPR009061">
    <property type="entry name" value="DNA-bd_dom_put_sf"/>
</dbReference>
<dbReference type="InterPro" id="IPR005147">
    <property type="entry name" value="tRNA_synthase_B5-dom"/>
</dbReference>
<dbReference type="InterPro" id="IPR045864">
    <property type="entry name" value="aa-tRNA-synth_II/BPL/LPL"/>
</dbReference>
<keyword evidence="10 15" id="KW-0460">Magnesium</keyword>
<dbReference type="PROSITE" id="PS51483">
    <property type="entry name" value="B5"/>
    <property type="match status" value="1"/>
</dbReference>
<keyword evidence="7 15" id="KW-0479">Metal-binding</keyword>
<dbReference type="CDD" id="cd02796">
    <property type="entry name" value="tRNA_bind_bactPheRS"/>
    <property type="match status" value="1"/>
</dbReference>
<feature type="binding site" evidence="15">
    <location>
        <position position="457"/>
    </location>
    <ligand>
        <name>Mg(2+)</name>
        <dbReference type="ChEBI" id="CHEBI:18420"/>
        <note>shared with alpha subunit</note>
    </ligand>
</feature>
<keyword evidence="13 15" id="KW-0030">Aminoacyl-tRNA synthetase</keyword>
<evidence type="ECO:0000256" key="11">
    <source>
        <dbReference type="ARBA" id="ARBA00022884"/>
    </source>
</evidence>
<feature type="binding site" evidence="15">
    <location>
        <position position="467"/>
    </location>
    <ligand>
        <name>Mg(2+)</name>
        <dbReference type="ChEBI" id="CHEBI:18420"/>
        <note>shared with alpha subunit</note>
    </ligand>
</feature>
<dbReference type="InterPro" id="IPR002547">
    <property type="entry name" value="tRNA-bd_dom"/>
</dbReference>
<dbReference type="SUPFAM" id="SSF54991">
    <property type="entry name" value="Anticodon-binding domain of PheRS"/>
    <property type="match status" value="1"/>
</dbReference>
<evidence type="ECO:0000256" key="2">
    <source>
        <dbReference type="ARBA" id="ARBA00008653"/>
    </source>
</evidence>
<organism evidence="20">
    <name type="scientific">uncultured bacterium A1Q1_fos_862</name>
    <dbReference type="NCBI Taxonomy" id="1256590"/>
    <lineage>
        <taxon>Bacteria</taxon>
        <taxon>environmental samples</taxon>
    </lineage>
</organism>
<dbReference type="SUPFAM" id="SSF56037">
    <property type="entry name" value="PheT/TilS domain"/>
    <property type="match status" value="1"/>
</dbReference>
<dbReference type="SMART" id="SM00874">
    <property type="entry name" value="B5"/>
    <property type="match status" value="1"/>
</dbReference>
<dbReference type="Pfam" id="PF03147">
    <property type="entry name" value="FDX-ACB"/>
    <property type="match status" value="1"/>
</dbReference>
<dbReference type="GO" id="GO:0004826">
    <property type="term" value="F:phenylalanine-tRNA ligase activity"/>
    <property type="evidence" value="ECO:0007669"/>
    <property type="project" value="UniProtKB-UniRule"/>
</dbReference>
<evidence type="ECO:0000256" key="13">
    <source>
        <dbReference type="ARBA" id="ARBA00023146"/>
    </source>
</evidence>
<keyword evidence="11 16" id="KW-0694">RNA-binding</keyword>
<name>L7VYL1_9BACT</name>
<feature type="domain" description="TRNA-binding" evidence="17">
    <location>
        <begin position="39"/>
        <end position="148"/>
    </location>
</feature>
<evidence type="ECO:0000259" key="18">
    <source>
        <dbReference type="PROSITE" id="PS51447"/>
    </source>
</evidence>
<dbReference type="Gene3D" id="3.30.56.10">
    <property type="match status" value="2"/>
</dbReference>
<feature type="domain" description="B5" evidence="19">
    <location>
        <begin position="404"/>
        <end position="479"/>
    </location>
</feature>
<evidence type="ECO:0000256" key="7">
    <source>
        <dbReference type="ARBA" id="ARBA00022723"/>
    </source>
</evidence>
<keyword evidence="6 15" id="KW-0436">Ligase</keyword>
<dbReference type="FunFam" id="2.40.50.140:FF:000045">
    <property type="entry name" value="Phenylalanine--tRNA ligase beta subunit"/>
    <property type="match status" value="1"/>
</dbReference>
<evidence type="ECO:0000259" key="19">
    <source>
        <dbReference type="PROSITE" id="PS51483"/>
    </source>
</evidence>
<feature type="domain" description="FDX-ACB" evidence="18">
    <location>
        <begin position="718"/>
        <end position="812"/>
    </location>
</feature>
<dbReference type="Pfam" id="PF01588">
    <property type="entry name" value="tRNA_bind"/>
    <property type="match status" value="1"/>
</dbReference>
<evidence type="ECO:0000256" key="15">
    <source>
        <dbReference type="HAMAP-Rule" id="MF_00283"/>
    </source>
</evidence>
<evidence type="ECO:0000256" key="5">
    <source>
        <dbReference type="ARBA" id="ARBA00022555"/>
    </source>
</evidence>
<comment type="similarity">
    <text evidence="2 15">Belongs to the phenylalanyl-tRNA synthetase beta subunit family. Type 1 subfamily.</text>
</comment>
<dbReference type="SUPFAM" id="SSF46955">
    <property type="entry name" value="Putative DNA-binding domain"/>
    <property type="match status" value="1"/>
</dbReference>
<evidence type="ECO:0000256" key="4">
    <source>
        <dbReference type="ARBA" id="ARBA00022490"/>
    </source>
</evidence>
<sequence>MKVLLSWLREFAPIEGDPEQIAAQLTELGMELESVTRIGEGLDGIVVAKVLEVRQHPDADRIRLVDVDLGDGEALQICCGATNMAAGDLVPLATIGTVMPNGMEIARRKMRGQVSNGMLCSAAELELGDDHAGLLILPQDLVPGATITDALGIAEDIAYEFDALPNRPDTLSVMGVARDLAAHQRVAFGFPSFPTDAQGSDAAGLCSVAIHAPDLCGRFLARVISGVDLGASPRWMAQRLLAAGMRPINSVVDVSNYVMLELGQPNHTYDLATLPDGALGVRWARDGETIRTLDGVERTLSRDDGVIVDGNDTAIGIAGVMGGASTEISDATSDVLFEAAWWDPAAVAATSARLNLHSEASLRFKRGVDPEMAPLAAERFGQLLGQIAGAQLHPGVIDVEGDRPARVVVQVRPARVNALLGTALSSEEMALLIEPIGYGCESAGDELLVTVPTWRPDSTIEVDVIEEIGRHFGFSNIERSVPASPHTGGLSPRQQDRRTLRRGLIGAGLSEAMPMPFLAPGDLERCGLGADGLVLANPLAAEESILRTSLLPGLLKAVAHNERHRMPGVRLFEIGRVFSVGEQGVLTDVSESELAGRVLSGEREHVGAVLAGEDSFRAVELVELLLRRIGRWYDAADPSGSTAASLSAVDLVARPLAGLHPGRSAAVVVRGTEVGQVGEVHPSVLAANDISERVAWVQLDLTAVLDLEAVPALARPVSRFPSSDIDLAFVVPDGLAAADLHRTLVTAPGEVVPVSVELFDVFRSEQLGGDRKSLAFRVRFQELGRTLTDAEVAAARAAMIQAAAEVHGAELRG</sequence>
<dbReference type="Gene3D" id="2.40.50.140">
    <property type="entry name" value="Nucleic acid-binding proteins"/>
    <property type="match status" value="1"/>
</dbReference>
<dbReference type="NCBIfam" id="NF045760">
    <property type="entry name" value="YtpR"/>
    <property type="match status" value="1"/>
</dbReference>
<dbReference type="HAMAP" id="MF_00283">
    <property type="entry name" value="Phe_tRNA_synth_beta1"/>
    <property type="match status" value="1"/>
</dbReference>
<dbReference type="InterPro" id="IPR036690">
    <property type="entry name" value="Fdx_antiC-bd_sf"/>
</dbReference>
<evidence type="ECO:0000256" key="10">
    <source>
        <dbReference type="ARBA" id="ARBA00022842"/>
    </source>
</evidence>
<keyword evidence="9 15" id="KW-0067">ATP-binding</keyword>
<dbReference type="InterPro" id="IPR033714">
    <property type="entry name" value="tRNA_bind_bactPheRS"/>
</dbReference>
<comment type="cofactor">
    <cofactor evidence="15">
        <name>Mg(2+)</name>
        <dbReference type="ChEBI" id="CHEBI:18420"/>
    </cofactor>
    <text evidence="15">Binds 2 magnesium ions per tetramer.</text>
</comment>
<dbReference type="EC" id="6.1.1.20" evidence="15"/>
<keyword evidence="5 16" id="KW-0820">tRNA-binding</keyword>
<keyword evidence="4 15" id="KW-0963">Cytoplasm</keyword>
<dbReference type="InterPro" id="IPR005121">
    <property type="entry name" value="Fdx_antiC-bd"/>
</dbReference>
<dbReference type="GO" id="GO:0006432">
    <property type="term" value="P:phenylalanyl-tRNA aminoacylation"/>
    <property type="evidence" value="ECO:0007669"/>
    <property type="project" value="UniProtKB-UniRule"/>
</dbReference>
<dbReference type="GO" id="GO:0000049">
    <property type="term" value="F:tRNA binding"/>
    <property type="evidence" value="ECO:0007669"/>
    <property type="project" value="UniProtKB-UniRule"/>
</dbReference>
<comment type="catalytic activity">
    <reaction evidence="14 15">
        <text>tRNA(Phe) + L-phenylalanine + ATP = L-phenylalanyl-tRNA(Phe) + AMP + diphosphate + H(+)</text>
        <dbReference type="Rhea" id="RHEA:19413"/>
        <dbReference type="Rhea" id="RHEA-COMP:9668"/>
        <dbReference type="Rhea" id="RHEA-COMP:9699"/>
        <dbReference type="ChEBI" id="CHEBI:15378"/>
        <dbReference type="ChEBI" id="CHEBI:30616"/>
        <dbReference type="ChEBI" id="CHEBI:33019"/>
        <dbReference type="ChEBI" id="CHEBI:58095"/>
        <dbReference type="ChEBI" id="CHEBI:78442"/>
        <dbReference type="ChEBI" id="CHEBI:78531"/>
        <dbReference type="ChEBI" id="CHEBI:456215"/>
        <dbReference type="EC" id="6.1.1.20"/>
    </reaction>
</comment>
<dbReference type="EMBL" id="JX649905">
    <property type="protein sequence ID" value="AGC72536.1"/>
    <property type="molecule type" value="Genomic_DNA"/>
</dbReference>
<gene>
    <name evidence="15" type="primary">pheT</name>
</gene>
<reference evidence="20" key="1">
    <citation type="submission" date="2012-09" db="EMBL/GenBank/DDBJ databases">
        <title>Metagenomic Characterization of a Microbial Community in Wastewater Detects High Levels of Antibiotic Resistance.</title>
        <authorList>
            <person name="Abrams M."/>
            <person name="Caldwell A."/>
            <person name="Vandaei E."/>
            <person name="Lee W."/>
            <person name="Perrott J."/>
            <person name="Khan S.Y."/>
            <person name="Ta J."/>
            <person name="Romero D."/>
            <person name="Nguyen V."/>
            <person name="Pourmand N."/>
            <person name="Ouverney C.C."/>
        </authorList>
    </citation>
    <scope>NUCLEOTIDE SEQUENCE</scope>
</reference>
<dbReference type="InterPro" id="IPR004532">
    <property type="entry name" value="Phe-tRNA-ligase_IIc_bsu_bact"/>
</dbReference>
<dbReference type="PANTHER" id="PTHR10947:SF0">
    <property type="entry name" value="PHENYLALANINE--TRNA LIGASE BETA SUBUNIT"/>
    <property type="match status" value="1"/>
</dbReference>
<evidence type="ECO:0000259" key="17">
    <source>
        <dbReference type="PROSITE" id="PS50886"/>
    </source>
</evidence>
<evidence type="ECO:0000256" key="1">
    <source>
        <dbReference type="ARBA" id="ARBA00004496"/>
    </source>
</evidence>
<dbReference type="Gene3D" id="3.50.40.10">
    <property type="entry name" value="Phenylalanyl-trna Synthetase, Chain B, domain 3"/>
    <property type="match status" value="1"/>
</dbReference>
<evidence type="ECO:0000256" key="6">
    <source>
        <dbReference type="ARBA" id="ARBA00022598"/>
    </source>
</evidence>
<dbReference type="SUPFAM" id="SSF50249">
    <property type="entry name" value="Nucleic acid-binding proteins"/>
    <property type="match status" value="1"/>
</dbReference>
<feature type="binding site" evidence="15">
    <location>
        <position position="463"/>
    </location>
    <ligand>
        <name>Mg(2+)</name>
        <dbReference type="ChEBI" id="CHEBI:18420"/>
        <note>shared with alpha subunit</note>
    </ligand>
</feature>
<dbReference type="PROSITE" id="PS51447">
    <property type="entry name" value="FDX_ACB"/>
    <property type="match status" value="1"/>
</dbReference>
<dbReference type="SMART" id="SM00873">
    <property type="entry name" value="B3_4"/>
    <property type="match status" value="1"/>
</dbReference>
<evidence type="ECO:0000313" key="20">
    <source>
        <dbReference type="EMBL" id="AGC72536.1"/>
    </source>
</evidence>
<comment type="subunit">
    <text evidence="3 15">Tetramer of two alpha and two beta subunits.</text>
</comment>
<evidence type="ECO:0000256" key="14">
    <source>
        <dbReference type="ARBA" id="ARBA00049255"/>
    </source>
</evidence>
<dbReference type="InterPro" id="IPR041616">
    <property type="entry name" value="PheRS_beta_core"/>
</dbReference>
<dbReference type="GO" id="GO:0009328">
    <property type="term" value="C:phenylalanine-tRNA ligase complex"/>
    <property type="evidence" value="ECO:0007669"/>
    <property type="project" value="TreeGrafter"/>
</dbReference>
<keyword evidence="12 15" id="KW-0648">Protein biosynthesis</keyword>
<feature type="binding site" evidence="15">
    <location>
        <position position="466"/>
    </location>
    <ligand>
        <name>Mg(2+)</name>
        <dbReference type="ChEBI" id="CHEBI:18420"/>
        <note>shared with alpha subunit</note>
    </ligand>
</feature>
<dbReference type="SUPFAM" id="SSF55681">
    <property type="entry name" value="Class II aaRS and biotin synthetases"/>
    <property type="match status" value="1"/>
</dbReference>
<comment type="subcellular location">
    <subcellularLocation>
        <location evidence="1 15">Cytoplasm</location>
    </subcellularLocation>
</comment>
<dbReference type="AlphaFoldDB" id="L7VYL1"/>
<accession>L7VYL1</accession>
<dbReference type="Pfam" id="PF17759">
    <property type="entry name" value="tRNA_synthFbeta"/>
    <property type="match status" value="1"/>
</dbReference>
<dbReference type="InterPro" id="IPR012340">
    <property type="entry name" value="NA-bd_OB-fold"/>
</dbReference>
<dbReference type="GO" id="GO:0000287">
    <property type="term" value="F:magnesium ion binding"/>
    <property type="evidence" value="ECO:0007669"/>
    <property type="project" value="UniProtKB-UniRule"/>
</dbReference>
<evidence type="ECO:0000256" key="16">
    <source>
        <dbReference type="PROSITE-ProRule" id="PRU00209"/>
    </source>
</evidence>
<protein>
    <recommendedName>
        <fullName evidence="15">Phenylalanine--tRNA ligase beta subunit</fullName>
        <ecNumber evidence="15">6.1.1.20</ecNumber>
    </recommendedName>
    <alternativeName>
        <fullName evidence="15">Phenylalanyl-tRNA synthetase beta subunit</fullName>
        <shortName evidence="15">PheRS</shortName>
    </alternativeName>
</protein>
<evidence type="ECO:0000256" key="9">
    <source>
        <dbReference type="ARBA" id="ARBA00022840"/>
    </source>
</evidence>
<dbReference type="Gene3D" id="3.30.930.10">
    <property type="entry name" value="Bira Bifunctional Protein, Domain 2"/>
    <property type="match status" value="1"/>
</dbReference>
<dbReference type="GO" id="GO:0005524">
    <property type="term" value="F:ATP binding"/>
    <property type="evidence" value="ECO:0007669"/>
    <property type="project" value="UniProtKB-UniRule"/>
</dbReference>
<dbReference type="NCBIfam" id="TIGR00472">
    <property type="entry name" value="pheT_bact"/>
    <property type="match status" value="1"/>
</dbReference>
<dbReference type="InterPro" id="IPR020825">
    <property type="entry name" value="Phe-tRNA_synthase-like_B3/B4"/>
</dbReference>
<dbReference type="SMART" id="SM00896">
    <property type="entry name" value="FDX-ACB"/>
    <property type="match status" value="1"/>
</dbReference>
<keyword evidence="8 15" id="KW-0547">Nucleotide-binding</keyword>
<dbReference type="Pfam" id="PF03483">
    <property type="entry name" value="B3_4"/>
    <property type="match status" value="1"/>
</dbReference>
<dbReference type="Pfam" id="PF03484">
    <property type="entry name" value="B5"/>
    <property type="match status" value="1"/>
</dbReference>
<dbReference type="PROSITE" id="PS50886">
    <property type="entry name" value="TRBD"/>
    <property type="match status" value="1"/>
</dbReference>
<evidence type="ECO:0000256" key="3">
    <source>
        <dbReference type="ARBA" id="ARBA00011209"/>
    </source>
</evidence>
<dbReference type="CDD" id="cd00769">
    <property type="entry name" value="PheRS_beta_core"/>
    <property type="match status" value="1"/>
</dbReference>
<dbReference type="InterPro" id="IPR005146">
    <property type="entry name" value="B3/B4_tRNA-bd"/>
</dbReference>